<feature type="domain" description="6-hydroxymethylpterin diphosphokinase MptE-like" evidence="1">
    <location>
        <begin position="305"/>
        <end position="473"/>
    </location>
</feature>
<gene>
    <name evidence="2" type="ORF">C8E03_103407</name>
</gene>
<name>A0A318ER27_9FIRM</name>
<dbReference type="PANTHER" id="PTHR41786:SF1">
    <property type="entry name" value="6-HYDROXYMETHYLPTERIN DIPHOSPHOKINASE MPTE-LIKE DOMAIN-CONTAINING PROTEIN"/>
    <property type="match status" value="1"/>
</dbReference>
<dbReference type="InterPro" id="IPR002826">
    <property type="entry name" value="MptE-like"/>
</dbReference>
<organism evidence="2 3">
    <name type="scientific">Lachnotalea glycerini</name>
    <dbReference type="NCBI Taxonomy" id="1763509"/>
    <lineage>
        <taxon>Bacteria</taxon>
        <taxon>Bacillati</taxon>
        <taxon>Bacillota</taxon>
        <taxon>Clostridia</taxon>
        <taxon>Lachnospirales</taxon>
        <taxon>Lachnospiraceae</taxon>
        <taxon>Lachnotalea</taxon>
    </lineage>
</organism>
<dbReference type="EMBL" id="QICS01000003">
    <property type="protein sequence ID" value="PXV91836.1"/>
    <property type="molecule type" value="Genomic_DNA"/>
</dbReference>
<dbReference type="Proteomes" id="UP000247523">
    <property type="component" value="Unassembled WGS sequence"/>
</dbReference>
<dbReference type="RefSeq" id="WP_110290908.1">
    <property type="nucleotide sequence ID" value="NZ_QICS01000003.1"/>
</dbReference>
<sequence>MKEIYNNNKYMISTIKKSVYGFRRQNFDMGLRQLSNIIQVFTETIAQVISCKAYFNENIFTVDEKDIMNVLCNLTNAQDNREFILIPDLLELQLMPLIISWQEVIQSKEDVIFYEDRFEENIDFLKEYNSELARLIQDNPQPQDGYEAEPTTSGAITIKVIHNDQEFYLVSNHDPQNAAEIFADTYYTPQISHYVLYGMELLYNSNALLDYKDAEYVDVYESDLNIIKLACRYGNLNHLSTRHLNIFYDPEYTQFAEASQVDMDNKMVIMHHASIRNIRCSKIRGRFEQLFMVDSSIRNQGELMLSNFKSNVKYCKRYIDELEPLFEGKDIYIIAAGPSLDKNIELLKKKPANSIILAVGTVYKKLENMGIKTDFIIVSDANRRVIGQISNVKNNQVPMLILSTAYREFALRNEGEHYLICQQDFKEAQEYAMKNHWNLYKTGGSVTTTALDISIQLKASRVIFLGADLAYTDNLAHAAGTSRREHKGTEGLIPVKAIDGGQVYASKLFVMYREWIEKRIENVSQVEIIDATEGGAWMKGTRVCKLDEIISEVSIKNKD</sequence>
<evidence type="ECO:0000259" key="1">
    <source>
        <dbReference type="Pfam" id="PF01973"/>
    </source>
</evidence>
<dbReference type="PANTHER" id="PTHR41786">
    <property type="entry name" value="MOTILITY ACCESSORY FACTOR MAF"/>
    <property type="match status" value="1"/>
</dbReference>
<comment type="caution">
    <text evidence="2">The sequence shown here is derived from an EMBL/GenBank/DDBJ whole genome shotgun (WGS) entry which is preliminary data.</text>
</comment>
<evidence type="ECO:0000313" key="3">
    <source>
        <dbReference type="Proteomes" id="UP000247523"/>
    </source>
</evidence>
<reference evidence="2 3" key="1">
    <citation type="submission" date="2018-05" db="EMBL/GenBank/DDBJ databases">
        <title>Genomic Encyclopedia of Type Strains, Phase IV (KMG-IV): sequencing the most valuable type-strain genomes for metagenomic binning, comparative biology and taxonomic classification.</title>
        <authorList>
            <person name="Goeker M."/>
        </authorList>
    </citation>
    <scope>NUCLEOTIDE SEQUENCE [LARGE SCALE GENOMIC DNA]</scope>
    <source>
        <strain evidence="2 3">DSM 28816</strain>
    </source>
</reference>
<dbReference type="Pfam" id="PF01973">
    <property type="entry name" value="MptE-like"/>
    <property type="match status" value="1"/>
</dbReference>
<dbReference type="AlphaFoldDB" id="A0A318ER27"/>
<proteinExistence type="predicted"/>
<evidence type="ECO:0000313" key="2">
    <source>
        <dbReference type="EMBL" id="PXV91836.1"/>
    </source>
</evidence>
<protein>
    <recommendedName>
        <fullName evidence="1">6-hydroxymethylpterin diphosphokinase MptE-like domain-containing protein</fullName>
    </recommendedName>
</protein>
<accession>A0A318ER27</accession>